<gene>
    <name evidence="3" type="ORF">PLEPLA_LOCUS37828</name>
</gene>
<feature type="region of interest" description="Disordered" evidence="1">
    <location>
        <begin position="69"/>
        <end position="113"/>
    </location>
</feature>
<evidence type="ECO:0000256" key="2">
    <source>
        <dbReference type="SAM" id="Phobius"/>
    </source>
</evidence>
<evidence type="ECO:0000256" key="1">
    <source>
        <dbReference type="SAM" id="MobiDB-lite"/>
    </source>
</evidence>
<keyword evidence="2" id="KW-0812">Transmembrane</keyword>
<keyword evidence="2" id="KW-0472">Membrane</keyword>
<keyword evidence="4" id="KW-1185">Reference proteome</keyword>
<proteinExistence type="predicted"/>
<keyword evidence="2" id="KW-1133">Transmembrane helix</keyword>
<sequence length="113" mass="12459">MPPPSPPHLHHATSSRCHSLLHTPSFSMSPRIISYPFVTFGFLLNLIGMVLVSGGYCGMWLMAAGDESCPRGQHKPYHDTKHTLGSCSRPAAQGEGRQRDAGTQMKRGRKRNM</sequence>
<organism evidence="3 4">
    <name type="scientific">Pleuronectes platessa</name>
    <name type="common">European plaice</name>
    <dbReference type="NCBI Taxonomy" id="8262"/>
    <lineage>
        <taxon>Eukaryota</taxon>
        <taxon>Metazoa</taxon>
        <taxon>Chordata</taxon>
        <taxon>Craniata</taxon>
        <taxon>Vertebrata</taxon>
        <taxon>Euteleostomi</taxon>
        <taxon>Actinopterygii</taxon>
        <taxon>Neopterygii</taxon>
        <taxon>Teleostei</taxon>
        <taxon>Neoteleostei</taxon>
        <taxon>Acanthomorphata</taxon>
        <taxon>Carangaria</taxon>
        <taxon>Pleuronectiformes</taxon>
        <taxon>Pleuronectoidei</taxon>
        <taxon>Pleuronectidae</taxon>
        <taxon>Pleuronectes</taxon>
    </lineage>
</organism>
<name>A0A9N7VHL4_PLEPL</name>
<dbReference type="AlphaFoldDB" id="A0A9N7VHL4"/>
<dbReference type="Proteomes" id="UP001153269">
    <property type="component" value="Unassembled WGS sequence"/>
</dbReference>
<protein>
    <submittedName>
        <fullName evidence="3">Uncharacterized protein</fullName>
    </submittedName>
</protein>
<evidence type="ECO:0000313" key="3">
    <source>
        <dbReference type="EMBL" id="CAB1450139.1"/>
    </source>
</evidence>
<comment type="caution">
    <text evidence="3">The sequence shown here is derived from an EMBL/GenBank/DDBJ whole genome shotgun (WGS) entry which is preliminary data.</text>
</comment>
<accession>A0A9N7VHL4</accession>
<reference evidence="3" key="1">
    <citation type="submission" date="2020-03" db="EMBL/GenBank/DDBJ databases">
        <authorList>
            <person name="Weist P."/>
        </authorList>
    </citation>
    <scope>NUCLEOTIDE SEQUENCE</scope>
</reference>
<feature type="transmembrane region" description="Helical" evidence="2">
    <location>
        <begin position="32"/>
        <end position="52"/>
    </location>
</feature>
<evidence type="ECO:0000313" key="4">
    <source>
        <dbReference type="Proteomes" id="UP001153269"/>
    </source>
</evidence>
<dbReference type="EMBL" id="CADEAL010004043">
    <property type="protein sequence ID" value="CAB1450139.1"/>
    <property type="molecule type" value="Genomic_DNA"/>
</dbReference>